<reference evidence="1" key="2">
    <citation type="journal article" date="2015" name="Fish Shellfish Immunol.">
        <title>Early steps in the European eel (Anguilla anguilla)-Vibrio vulnificus interaction in the gills: Role of the RtxA13 toxin.</title>
        <authorList>
            <person name="Callol A."/>
            <person name="Pajuelo D."/>
            <person name="Ebbesson L."/>
            <person name="Teles M."/>
            <person name="MacKenzie S."/>
            <person name="Amaro C."/>
        </authorList>
    </citation>
    <scope>NUCLEOTIDE SEQUENCE</scope>
</reference>
<dbReference type="EMBL" id="GBXM01100368">
    <property type="protein sequence ID" value="JAH08209.1"/>
    <property type="molecule type" value="Transcribed_RNA"/>
</dbReference>
<dbReference type="AlphaFoldDB" id="A0A0E9PUL6"/>
<proteinExistence type="predicted"/>
<accession>A0A0E9PUL6</accession>
<sequence>MFVSEATTDLQQLCYPPSICCTPNKRLTQSLLEPGWETSWENRVVLLSQQMYSRLLL</sequence>
<name>A0A0E9PUL6_ANGAN</name>
<reference evidence="1" key="1">
    <citation type="submission" date="2014-11" db="EMBL/GenBank/DDBJ databases">
        <authorList>
            <person name="Amaro Gonzalez C."/>
        </authorList>
    </citation>
    <scope>NUCLEOTIDE SEQUENCE</scope>
</reference>
<evidence type="ECO:0000313" key="1">
    <source>
        <dbReference type="EMBL" id="JAH08209.1"/>
    </source>
</evidence>
<protein>
    <submittedName>
        <fullName evidence="1">Uncharacterized protein</fullName>
    </submittedName>
</protein>
<organism evidence="1">
    <name type="scientific">Anguilla anguilla</name>
    <name type="common">European freshwater eel</name>
    <name type="synonym">Muraena anguilla</name>
    <dbReference type="NCBI Taxonomy" id="7936"/>
    <lineage>
        <taxon>Eukaryota</taxon>
        <taxon>Metazoa</taxon>
        <taxon>Chordata</taxon>
        <taxon>Craniata</taxon>
        <taxon>Vertebrata</taxon>
        <taxon>Euteleostomi</taxon>
        <taxon>Actinopterygii</taxon>
        <taxon>Neopterygii</taxon>
        <taxon>Teleostei</taxon>
        <taxon>Anguilliformes</taxon>
        <taxon>Anguillidae</taxon>
        <taxon>Anguilla</taxon>
    </lineage>
</organism>